<dbReference type="OrthoDB" id="3680308at2"/>
<evidence type="ECO:0008006" key="3">
    <source>
        <dbReference type="Google" id="ProtNLM"/>
    </source>
</evidence>
<protein>
    <recommendedName>
        <fullName evidence="3">Aminoglycoside phosphotransferase</fullName>
    </recommendedName>
</protein>
<proteinExistence type="predicted"/>
<sequence length="280" mass="30353">MYSPPPDPDIEQRMRAHHRRAAKALAAELEPGGEFWGWAGRTLGAPARTAAGEPAWLRLVSAPQDKASGKLWDGAVTAHKALGDLDGRRPALLGVHDENADGTAYRAELSARVSEPVLSDDPILQDPLDLPDTWWTDLTQTLEKLAAAPTDRIAVRPQYMERAIPQYLGIPAPAAPSWHTAHADLHWANLTNPLRILDWESWGAAPAGFDGAMLYAYTLPQPATAARVRAAFPILGSPAGLAAEATVCAMLLQTVERGDNLTLTNPLQEWAADLRHRATR</sequence>
<evidence type="ECO:0000313" key="2">
    <source>
        <dbReference type="Proteomes" id="UP000517694"/>
    </source>
</evidence>
<organism evidence="1 2">
    <name type="scientific">Streptomyces mexicanus</name>
    <dbReference type="NCBI Taxonomy" id="178566"/>
    <lineage>
        <taxon>Bacteria</taxon>
        <taxon>Bacillati</taxon>
        <taxon>Actinomycetota</taxon>
        <taxon>Actinomycetes</taxon>
        <taxon>Kitasatosporales</taxon>
        <taxon>Streptomycetaceae</taxon>
        <taxon>Streptomyces</taxon>
    </lineage>
</organism>
<evidence type="ECO:0000313" key="1">
    <source>
        <dbReference type="EMBL" id="MBC2868595.1"/>
    </source>
</evidence>
<name>A0A7X1I5C7_9ACTN</name>
<reference evidence="1 2" key="1">
    <citation type="submission" date="2020-08" db="EMBL/GenBank/DDBJ databases">
        <title>Whole-Genome Sequence of French Clinical Streptomyces mexicanus Strain Q0842.</title>
        <authorList>
            <person name="Boxberger M."/>
            <person name="La Scola B."/>
        </authorList>
    </citation>
    <scope>NUCLEOTIDE SEQUENCE [LARGE SCALE GENOMIC DNA]</scope>
    <source>
        <strain evidence="1 2">Marseille-Q0842</strain>
    </source>
</reference>
<dbReference type="EMBL" id="JACMHY010000013">
    <property type="protein sequence ID" value="MBC2868595.1"/>
    <property type="molecule type" value="Genomic_DNA"/>
</dbReference>
<dbReference type="AlphaFoldDB" id="A0A7X1I5C7"/>
<keyword evidence="2" id="KW-1185">Reference proteome</keyword>
<gene>
    <name evidence="1" type="ORF">H1R13_27610</name>
</gene>
<comment type="caution">
    <text evidence="1">The sequence shown here is derived from an EMBL/GenBank/DDBJ whole genome shotgun (WGS) entry which is preliminary data.</text>
</comment>
<dbReference type="Proteomes" id="UP000517694">
    <property type="component" value="Unassembled WGS sequence"/>
</dbReference>
<dbReference type="RefSeq" id="WP_159674666.1">
    <property type="nucleotide sequence ID" value="NZ_JACMHY010000013.1"/>
</dbReference>
<accession>A0A7X1I5C7</accession>